<dbReference type="Proteomes" id="UP000240624">
    <property type="component" value="Unassembled WGS sequence"/>
</dbReference>
<dbReference type="EMBL" id="FWFY01000010">
    <property type="protein sequence ID" value="SLN62591.1"/>
    <property type="molecule type" value="Genomic_DNA"/>
</dbReference>
<dbReference type="Proteomes" id="UP000193495">
    <property type="component" value="Unassembled WGS sequence"/>
</dbReference>
<dbReference type="AlphaFoldDB" id="A0A1X6ZVU2"/>
<feature type="compositionally biased region" description="Basic and acidic residues" evidence="1">
    <location>
        <begin position="1"/>
        <end position="17"/>
    </location>
</feature>
<keyword evidence="5" id="KW-1185">Reference proteome</keyword>
<gene>
    <name evidence="2" type="ORF">CLV79_1162</name>
    <name evidence="3" type="ORF">LOS8367_03051</name>
</gene>
<evidence type="ECO:0000313" key="5">
    <source>
        <dbReference type="Proteomes" id="UP000240624"/>
    </source>
</evidence>
<dbReference type="RefSeq" id="WP_085897365.1">
    <property type="nucleotide sequence ID" value="NZ_FWFY01000010.1"/>
</dbReference>
<reference evidence="2 5" key="2">
    <citation type="submission" date="2018-03" db="EMBL/GenBank/DDBJ databases">
        <title>Genomic Encyclopedia of Archaeal and Bacterial Type Strains, Phase II (KMG-II): from individual species to whole genera.</title>
        <authorList>
            <person name="Goeker M."/>
        </authorList>
    </citation>
    <scope>NUCLEOTIDE SEQUENCE [LARGE SCALE GENOMIC DNA]</scope>
    <source>
        <strain evidence="2 5">DSM 29956</strain>
    </source>
</reference>
<dbReference type="EMBL" id="PYGB01000016">
    <property type="protein sequence ID" value="PSK81348.1"/>
    <property type="molecule type" value="Genomic_DNA"/>
</dbReference>
<name>A0A1X6ZVU2_9RHOB</name>
<proteinExistence type="predicted"/>
<protein>
    <submittedName>
        <fullName evidence="3">Uncharacterized protein</fullName>
    </submittedName>
</protein>
<evidence type="ECO:0000256" key="1">
    <source>
        <dbReference type="SAM" id="MobiDB-lite"/>
    </source>
</evidence>
<evidence type="ECO:0000313" key="2">
    <source>
        <dbReference type="EMBL" id="PSK81348.1"/>
    </source>
</evidence>
<organism evidence="3 4">
    <name type="scientific">Limimaricola soesokkakensis</name>
    <dbReference type="NCBI Taxonomy" id="1343159"/>
    <lineage>
        <taxon>Bacteria</taxon>
        <taxon>Pseudomonadati</taxon>
        <taxon>Pseudomonadota</taxon>
        <taxon>Alphaproteobacteria</taxon>
        <taxon>Rhodobacterales</taxon>
        <taxon>Paracoccaceae</taxon>
        <taxon>Limimaricola</taxon>
    </lineage>
</organism>
<evidence type="ECO:0000313" key="4">
    <source>
        <dbReference type="Proteomes" id="UP000193495"/>
    </source>
</evidence>
<evidence type="ECO:0000313" key="3">
    <source>
        <dbReference type="EMBL" id="SLN62591.1"/>
    </source>
</evidence>
<sequence length="88" mass="9516">MAGETEDHPSSPDEPETRQVSVRVEAALVERFIAARRICEANGKELPIAEVVRLGMEAAIREVEATFGEAVEKQAPSRGEARRTSPGA</sequence>
<dbReference type="OrthoDB" id="9938761at2"/>
<reference evidence="3 4" key="1">
    <citation type="submission" date="2017-03" db="EMBL/GenBank/DDBJ databases">
        <authorList>
            <person name="Afonso C.L."/>
            <person name="Miller P.J."/>
            <person name="Scott M.A."/>
            <person name="Spackman E."/>
            <person name="Goraichik I."/>
            <person name="Dimitrov K.M."/>
            <person name="Suarez D.L."/>
            <person name="Swayne D.E."/>
        </authorList>
    </citation>
    <scope>NUCLEOTIDE SEQUENCE [LARGE SCALE GENOMIC DNA]</scope>
    <source>
        <strain evidence="3 4">CECT 8367</strain>
    </source>
</reference>
<accession>A0A1X6ZVU2</accession>
<feature type="region of interest" description="Disordered" evidence="1">
    <location>
        <begin position="1"/>
        <end position="21"/>
    </location>
</feature>